<dbReference type="AlphaFoldDB" id="A0A9P3C7H8"/>
<dbReference type="Proteomes" id="UP000710440">
    <property type="component" value="Unassembled WGS sequence"/>
</dbReference>
<name>A0A9P3C7H8_ASPVI</name>
<sequence length="230" mass="25052">MSGTRNVITRNRGTATAGNIIVVLDSQSNAWSIDISNAANLWQSYPATTGGIDMIAVGDTSGNNTGWRLFGLKKPNPSLYWHRPLSDHSSPWIQGNHGFADSPREMTSISFGGSSDQFVFGVLTDGNYAVTHFPSGDWWKNWHADMGPQKPTPIMQLVTCASMNYALDANGVVFSQTLWPPGVSQWRRLTQPGGQTVQLVAASKSYVWAYTAQGQLWNMHSGDSTGAWIG</sequence>
<organism evidence="1 2">
    <name type="scientific">Aspergillus viridinutans</name>
    <dbReference type="NCBI Taxonomy" id="75553"/>
    <lineage>
        <taxon>Eukaryota</taxon>
        <taxon>Fungi</taxon>
        <taxon>Dikarya</taxon>
        <taxon>Ascomycota</taxon>
        <taxon>Pezizomycotina</taxon>
        <taxon>Eurotiomycetes</taxon>
        <taxon>Eurotiomycetidae</taxon>
        <taxon>Eurotiales</taxon>
        <taxon>Aspergillaceae</taxon>
        <taxon>Aspergillus</taxon>
        <taxon>Aspergillus subgen. Fumigati</taxon>
    </lineage>
</organism>
<dbReference type="RefSeq" id="XP_043130779.1">
    <property type="nucleotide sequence ID" value="XM_043274844.1"/>
</dbReference>
<evidence type="ECO:0000313" key="2">
    <source>
        <dbReference type="Proteomes" id="UP000710440"/>
    </source>
</evidence>
<accession>A0A9P3C7H8</accession>
<dbReference type="OrthoDB" id="10454748at2759"/>
<evidence type="ECO:0008006" key="3">
    <source>
        <dbReference type="Google" id="ProtNLM"/>
    </source>
</evidence>
<keyword evidence="2" id="KW-1185">Reference proteome</keyword>
<dbReference type="GeneID" id="66931241"/>
<gene>
    <name evidence="1" type="ORF">Aspvir_003259</name>
</gene>
<protein>
    <recommendedName>
        <fullName evidence="3">Fucose-specific lectin</fullName>
    </recommendedName>
</protein>
<proteinExistence type="predicted"/>
<reference evidence="1 2" key="1">
    <citation type="submission" date="2021-02" db="EMBL/GenBank/DDBJ databases">
        <title>Pan-genome distribution and transcriptional activeness of fungal secondary metabolism genes in Aspergillus section Fumigati.</title>
        <authorList>
            <person name="Takahashi H."/>
            <person name="Umemura M."/>
            <person name="Ninomiya A."/>
            <person name="Kusuya Y."/>
            <person name="Urayama S."/>
            <person name="Shimizu M."/>
            <person name="Watanabe A."/>
            <person name="Kamei K."/>
            <person name="Yaguchi T."/>
            <person name="Hagiwara D."/>
        </authorList>
    </citation>
    <scope>NUCLEOTIDE SEQUENCE [LARGE SCALE GENOMIC DNA]</scope>
    <source>
        <strain evidence="1 2">IFM 47045</strain>
    </source>
</reference>
<evidence type="ECO:0000313" key="1">
    <source>
        <dbReference type="EMBL" id="GIK07593.1"/>
    </source>
</evidence>
<dbReference type="EMBL" id="BOPL01000014">
    <property type="protein sequence ID" value="GIK07593.1"/>
    <property type="molecule type" value="Genomic_DNA"/>
</dbReference>
<comment type="caution">
    <text evidence="1">The sequence shown here is derived from an EMBL/GenBank/DDBJ whole genome shotgun (WGS) entry which is preliminary data.</text>
</comment>